<comment type="caution">
    <text evidence="3">The sequence shown here is derived from an EMBL/GenBank/DDBJ whole genome shotgun (WGS) entry which is preliminary data.</text>
</comment>
<proteinExistence type="predicted"/>
<keyword evidence="2" id="KW-0472">Membrane</keyword>
<evidence type="ECO:0000256" key="2">
    <source>
        <dbReference type="SAM" id="Phobius"/>
    </source>
</evidence>
<organism evidence="3 4">
    <name type="scientific">Diaporthe eres</name>
    <name type="common">Phomopsis oblonga</name>
    <dbReference type="NCBI Taxonomy" id="83184"/>
    <lineage>
        <taxon>Eukaryota</taxon>
        <taxon>Fungi</taxon>
        <taxon>Dikarya</taxon>
        <taxon>Ascomycota</taxon>
        <taxon>Pezizomycotina</taxon>
        <taxon>Sordariomycetes</taxon>
        <taxon>Sordariomycetidae</taxon>
        <taxon>Diaporthales</taxon>
        <taxon>Diaporthaceae</taxon>
        <taxon>Diaporthe</taxon>
        <taxon>Diaporthe eres species complex</taxon>
    </lineage>
</organism>
<reference evidence="3 4" key="1">
    <citation type="submission" date="2024-02" db="EMBL/GenBank/DDBJ databases">
        <title>De novo assembly and annotation of 12 fungi associated with fruit tree decline syndrome in Ontario, Canada.</title>
        <authorList>
            <person name="Sulman M."/>
            <person name="Ellouze W."/>
            <person name="Ilyukhin E."/>
        </authorList>
    </citation>
    <scope>NUCLEOTIDE SEQUENCE [LARGE SCALE GENOMIC DNA]</scope>
    <source>
        <strain evidence="3 4">M169</strain>
    </source>
</reference>
<keyword evidence="2" id="KW-1133">Transmembrane helix</keyword>
<protein>
    <submittedName>
        <fullName evidence="3">Uncharacterized protein</fullName>
    </submittedName>
</protein>
<feature type="region of interest" description="Disordered" evidence="1">
    <location>
        <begin position="68"/>
        <end position="91"/>
    </location>
</feature>
<dbReference type="EMBL" id="JAKNSF020000104">
    <property type="protein sequence ID" value="KAK7715842.1"/>
    <property type="molecule type" value="Genomic_DNA"/>
</dbReference>
<accession>A0ABR1NUK5</accession>
<evidence type="ECO:0000313" key="3">
    <source>
        <dbReference type="EMBL" id="KAK7715842.1"/>
    </source>
</evidence>
<evidence type="ECO:0000313" key="4">
    <source>
        <dbReference type="Proteomes" id="UP001430848"/>
    </source>
</evidence>
<gene>
    <name evidence="3" type="ORF">SLS63_011258</name>
</gene>
<feature type="transmembrane region" description="Helical" evidence="2">
    <location>
        <begin position="20"/>
        <end position="39"/>
    </location>
</feature>
<keyword evidence="2" id="KW-0812">Transmembrane</keyword>
<keyword evidence="4" id="KW-1185">Reference proteome</keyword>
<sequence>MQYPILRVTVTALFILVPSLLWPVILAITVPAIGIVWLASEIQQCRVSRIKRRQTEQIGDLERAIFKSRNGENPQNVNEPGGQAGDLSIPSPAMVLVPGPPPVYTPYAPAHTIHQGQWRRTSDRSAEQSCFLLNNGRTPDELLRSSDRVNMIPAR</sequence>
<dbReference type="Proteomes" id="UP001430848">
    <property type="component" value="Unassembled WGS sequence"/>
</dbReference>
<evidence type="ECO:0000256" key="1">
    <source>
        <dbReference type="SAM" id="MobiDB-lite"/>
    </source>
</evidence>
<name>A0ABR1NUK5_DIAER</name>